<sequence length="347" mass="38382">MVGSSSSHRVARLTDPGNPSLAYYSSMSSSLPEPIALPWPYHPTGLDALTTLGQRISFASHGMSQQHEHHRRQSLHHHRQSVPVLHPRMSAEEMPPRPREEPPVQRHKVYLLHCAKCDALLSDRGMRAVLLLKPDIVLFSSDAPPSNTAPMYCDAPANGEKAVERTCECLTQSLGCLCGSTVGYSIIAPCSRCTQSVARHSQRSSSSQPQPNNQPNNHRYVYHYGEVEASERRYVQGEPGVLARAVARLPTGAVRSSSPAHGSSDDERIQRASLQHDDGLLKPTLPRQVSAQAGVSPGQTLYWHMLRHDGERIEPVDPKLTWQGAPFYARERNGLHTADSDFSKLYD</sequence>
<reference evidence="3 4" key="1">
    <citation type="journal article" date="2011" name="J. Gen. Appl. Microbiol.">
        <title>Draft genome sequencing of the enigmatic basidiomycete Mixia osmundae.</title>
        <authorList>
            <person name="Nishida H."/>
            <person name="Nagatsuka Y."/>
            <person name="Sugiyama J."/>
        </authorList>
    </citation>
    <scope>NUCLEOTIDE SEQUENCE [LARGE SCALE GENOMIC DNA]</scope>
    <source>
        <strain evidence="4">CBS 9802 / IAM 14324 / JCM 22182 / KY 12970</strain>
    </source>
</reference>
<dbReference type="InParanoid" id="G7E808"/>
<dbReference type="eggNOG" id="ENOG502S1HA">
    <property type="taxonomic scope" value="Eukaryota"/>
</dbReference>
<dbReference type="HOGENOM" id="CLU_894734_0_0_1"/>
<gene>
    <name evidence="3" type="primary">Mo05656</name>
    <name evidence="3" type="ORF">E5Q_05656</name>
</gene>
<dbReference type="PANTHER" id="PTHR31841:SF1">
    <property type="entry name" value="PROTEIN FAM72A-RELATED"/>
    <property type="match status" value="1"/>
</dbReference>
<evidence type="ECO:0000313" key="3">
    <source>
        <dbReference type="EMBL" id="GAA98968.1"/>
    </source>
</evidence>
<dbReference type="Pfam" id="PF14976">
    <property type="entry name" value="YPEH2ZP"/>
    <property type="match status" value="1"/>
</dbReference>
<comment type="caution">
    <text evidence="3">The sequence shown here is derived from an EMBL/GenBank/DDBJ whole genome shotgun (WGS) entry which is preliminary data.</text>
</comment>
<dbReference type="Proteomes" id="UP000009131">
    <property type="component" value="Unassembled WGS sequence"/>
</dbReference>
<accession>G7E808</accession>
<comment type="similarity">
    <text evidence="1">Belongs to the FAM72 family.</text>
</comment>
<reference evidence="3 4" key="2">
    <citation type="journal article" date="2012" name="Open Biol.">
        <title>Characteristics of nucleosomes and linker DNA regions on the genome of the basidiomycete Mixia osmundae revealed by mono- and dinucleosome mapping.</title>
        <authorList>
            <person name="Nishida H."/>
            <person name="Kondo S."/>
            <person name="Matsumoto T."/>
            <person name="Suzuki Y."/>
            <person name="Yoshikawa H."/>
            <person name="Taylor T.D."/>
            <person name="Sugiyama J."/>
        </authorList>
    </citation>
    <scope>NUCLEOTIDE SEQUENCE [LARGE SCALE GENOMIC DNA]</scope>
    <source>
        <strain evidence="4">CBS 9802 / IAM 14324 / JCM 22182 / KY 12970</strain>
    </source>
</reference>
<organism evidence="3 4">
    <name type="scientific">Mixia osmundae (strain CBS 9802 / IAM 14324 / JCM 22182 / KY 12970)</name>
    <dbReference type="NCBI Taxonomy" id="764103"/>
    <lineage>
        <taxon>Eukaryota</taxon>
        <taxon>Fungi</taxon>
        <taxon>Dikarya</taxon>
        <taxon>Basidiomycota</taxon>
        <taxon>Pucciniomycotina</taxon>
        <taxon>Mixiomycetes</taxon>
        <taxon>Mixiales</taxon>
        <taxon>Mixiaceae</taxon>
        <taxon>Mixia</taxon>
    </lineage>
</organism>
<dbReference type="EMBL" id="BABT02000165">
    <property type="protein sequence ID" value="GAA98968.1"/>
    <property type="molecule type" value="Genomic_DNA"/>
</dbReference>
<evidence type="ECO:0000256" key="1">
    <source>
        <dbReference type="ARBA" id="ARBA00006888"/>
    </source>
</evidence>
<feature type="region of interest" description="Disordered" evidence="2">
    <location>
        <begin position="60"/>
        <end position="84"/>
    </location>
</feature>
<evidence type="ECO:0000313" key="4">
    <source>
        <dbReference type="Proteomes" id="UP000009131"/>
    </source>
</evidence>
<dbReference type="InterPro" id="IPR026768">
    <property type="entry name" value="YPEH2ZP"/>
</dbReference>
<dbReference type="STRING" id="764103.G7E808"/>
<dbReference type="PANTHER" id="PTHR31841">
    <property type="entry name" value="PROTEIN FAM72A-RELATED"/>
    <property type="match status" value="1"/>
</dbReference>
<proteinExistence type="inferred from homology"/>
<dbReference type="OrthoDB" id="2526683at2759"/>
<evidence type="ECO:0000256" key="2">
    <source>
        <dbReference type="SAM" id="MobiDB-lite"/>
    </source>
</evidence>
<keyword evidence="4" id="KW-1185">Reference proteome</keyword>
<dbReference type="AlphaFoldDB" id="G7E808"/>
<name>G7E808_MIXOS</name>
<feature type="compositionally biased region" description="Basic residues" evidence="2">
    <location>
        <begin position="68"/>
        <end position="80"/>
    </location>
</feature>
<dbReference type="GO" id="GO:0005829">
    <property type="term" value="C:cytosol"/>
    <property type="evidence" value="ECO:0007669"/>
    <property type="project" value="UniProtKB-ARBA"/>
</dbReference>
<protein>
    <submittedName>
        <fullName evidence="3">Uncharacterized protein</fullName>
    </submittedName>
</protein>